<dbReference type="EMBL" id="JBIAZU010000008">
    <property type="protein sequence ID" value="MFF5296465.1"/>
    <property type="molecule type" value="Genomic_DNA"/>
</dbReference>
<dbReference type="PANTHER" id="PTHR35525:SF3">
    <property type="entry name" value="BLL6575 PROTEIN"/>
    <property type="match status" value="1"/>
</dbReference>
<dbReference type="Gene3D" id="1.10.3300.10">
    <property type="entry name" value="Jann2411-like domain"/>
    <property type="match status" value="1"/>
</dbReference>
<name>A0ABW6WTD9_9ACTN</name>
<dbReference type="Proteomes" id="UP001602245">
    <property type="component" value="Unassembled WGS sequence"/>
</dbReference>
<dbReference type="InterPro" id="IPR021005">
    <property type="entry name" value="Znf_CGNR"/>
</dbReference>
<dbReference type="Pfam" id="PF11706">
    <property type="entry name" value="zf-CGNR"/>
    <property type="match status" value="1"/>
</dbReference>
<dbReference type="SUPFAM" id="SSF160904">
    <property type="entry name" value="Jann2411-like"/>
    <property type="match status" value="1"/>
</dbReference>
<proteinExistence type="predicted"/>
<dbReference type="InterPro" id="IPR010852">
    <property type="entry name" value="ABATE"/>
</dbReference>
<comment type="caution">
    <text evidence="2">The sequence shown here is derived from an EMBL/GenBank/DDBJ whole genome shotgun (WGS) entry which is preliminary data.</text>
</comment>
<organism evidence="2 3">
    <name type="scientific">Paractinoplanes globisporus</name>
    <dbReference type="NCBI Taxonomy" id="113565"/>
    <lineage>
        <taxon>Bacteria</taxon>
        <taxon>Bacillati</taxon>
        <taxon>Actinomycetota</taxon>
        <taxon>Actinomycetes</taxon>
        <taxon>Micromonosporales</taxon>
        <taxon>Micromonosporaceae</taxon>
        <taxon>Paractinoplanes</taxon>
    </lineage>
</organism>
<dbReference type="InterPro" id="IPR023286">
    <property type="entry name" value="ABATE_dom_sf"/>
</dbReference>
<evidence type="ECO:0000313" key="2">
    <source>
        <dbReference type="EMBL" id="MFF5296465.1"/>
    </source>
</evidence>
<evidence type="ECO:0000259" key="1">
    <source>
        <dbReference type="Pfam" id="PF11706"/>
    </source>
</evidence>
<dbReference type="PANTHER" id="PTHR35525">
    <property type="entry name" value="BLL6575 PROTEIN"/>
    <property type="match status" value="1"/>
</dbReference>
<protein>
    <submittedName>
        <fullName evidence="2">CGNR zinc finger domain-containing protein</fullName>
    </submittedName>
</protein>
<feature type="domain" description="Zinc finger CGNR" evidence="1">
    <location>
        <begin position="138"/>
        <end position="183"/>
    </location>
</feature>
<sequence length="194" mass="21273">MEWRIVGGHAALDLANTVAPRSPGTVEEDHLSDPAALLDWAQRAGVVDEAEAVQVAQAWAPEEALADALEIRAMVDDTLHGRRLAALTRRWAEAMARAEMLPRETGATLVVGADPAMMIGDRLADALVDLLRHADLSRLRSCPLDEGGCGWLFLDRSRNQSRKWCTMEDCGTHAKSRRLTERRRSASVKQRAGA</sequence>
<keyword evidence="3" id="KW-1185">Reference proteome</keyword>
<evidence type="ECO:0000313" key="3">
    <source>
        <dbReference type="Proteomes" id="UP001602245"/>
    </source>
</evidence>
<reference evidence="2 3" key="1">
    <citation type="submission" date="2024-10" db="EMBL/GenBank/DDBJ databases">
        <title>The Natural Products Discovery Center: Release of the First 8490 Sequenced Strains for Exploring Actinobacteria Biosynthetic Diversity.</title>
        <authorList>
            <person name="Kalkreuter E."/>
            <person name="Kautsar S.A."/>
            <person name="Yang D."/>
            <person name="Bader C.D."/>
            <person name="Teijaro C.N."/>
            <person name="Fluegel L."/>
            <person name="Davis C.M."/>
            <person name="Simpson J.R."/>
            <person name="Lauterbach L."/>
            <person name="Steele A.D."/>
            <person name="Gui C."/>
            <person name="Meng S."/>
            <person name="Li G."/>
            <person name="Viehrig K."/>
            <person name="Ye F."/>
            <person name="Su P."/>
            <person name="Kiefer A.F."/>
            <person name="Nichols A."/>
            <person name="Cepeda A.J."/>
            <person name="Yan W."/>
            <person name="Fan B."/>
            <person name="Jiang Y."/>
            <person name="Adhikari A."/>
            <person name="Zheng C.-J."/>
            <person name="Schuster L."/>
            <person name="Cowan T.M."/>
            <person name="Smanski M.J."/>
            <person name="Chevrette M.G."/>
            <person name="De Carvalho L.P.S."/>
            <person name="Shen B."/>
        </authorList>
    </citation>
    <scope>NUCLEOTIDE SEQUENCE [LARGE SCALE GENOMIC DNA]</scope>
    <source>
        <strain evidence="2 3">NPDC000087</strain>
    </source>
</reference>
<dbReference type="RefSeq" id="WP_020517234.1">
    <property type="nucleotide sequence ID" value="NZ_JBIAZU010000008.1"/>
</dbReference>
<accession>A0ABW6WTD9</accession>
<dbReference type="Pfam" id="PF07336">
    <property type="entry name" value="ABATE"/>
    <property type="match status" value="1"/>
</dbReference>
<gene>
    <name evidence="2" type="ORF">ACFY35_44110</name>
</gene>